<keyword evidence="1" id="KW-1133">Transmembrane helix</keyword>
<dbReference type="KEGG" id="hbs:IPV69_24335"/>
<dbReference type="AlphaFoldDB" id="A0A7M2WV87"/>
<dbReference type="RefSeq" id="WP_206292329.1">
    <property type="nucleotide sequence ID" value="NZ_CP063458.1"/>
</dbReference>
<gene>
    <name evidence="2" type="ORF">IPV69_24335</name>
</gene>
<evidence type="ECO:0000313" key="2">
    <source>
        <dbReference type="EMBL" id="QOV89299.1"/>
    </source>
</evidence>
<dbReference type="EMBL" id="CP063458">
    <property type="protein sequence ID" value="QOV89299.1"/>
    <property type="molecule type" value="Genomic_DNA"/>
</dbReference>
<keyword evidence="1" id="KW-0812">Transmembrane</keyword>
<reference evidence="2 3" key="1">
    <citation type="submission" date="2020-10" db="EMBL/GenBank/DDBJ databases">
        <title>Wide distribution of Phycisphaera-like planctomycetes from WD2101 soil group in peatlands and genome analysis of the first cultivated representative.</title>
        <authorList>
            <person name="Dedysh S.N."/>
            <person name="Beletsky A.V."/>
            <person name="Ivanova A."/>
            <person name="Kulichevskaya I.S."/>
            <person name="Suzina N.E."/>
            <person name="Philippov D.A."/>
            <person name="Rakitin A.L."/>
            <person name="Mardanov A.V."/>
            <person name="Ravin N.V."/>
        </authorList>
    </citation>
    <scope>NUCLEOTIDE SEQUENCE [LARGE SCALE GENOMIC DNA]</scope>
    <source>
        <strain evidence="2 3">M1803</strain>
    </source>
</reference>
<dbReference type="Gene3D" id="1.20.1280.290">
    <property type="match status" value="1"/>
</dbReference>
<feature type="transmembrane region" description="Helical" evidence="1">
    <location>
        <begin position="58"/>
        <end position="78"/>
    </location>
</feature>
<evidence type="ECO:0000256" key="1">
    <source>
        <dbReference type="SAM" id="Phobius"/>
    </source>
</evidence>
<evidence type="ECO:0008006" key="4">
    <source>
        <dbReference type="Google" id="ProtNLM"/>
    </source>
</evidence>
<name>A0A7M2WV87_9BACT</name>
<accession>A0A7M2WV87</accession>
<sequence>MTDALGWGSSIILLLTITRQIFKQWTERSCQGVSVWLYAGQLAASCGFTLYSYQVGNWVFVITNGLMAVSAIIGWSMVRHFRCLANRQGIAER</sequence>
<keyword evidence="1" id="KW-0472">Membrane</keyword>
<organism evidence="2 3">
    <name type="scientific">Humisphaera borealis</name>
    <dbReference type="NCBI Taxonomy" id="2807512"/>
    <lineage>
        <taxon>Bacteria</taxon>
        <taxon>Pseudomonadati</taxon>
        <taxon>Planctomycetota</taxon>
        <taxon>Phycisphaerae</taxon>
        <taxon>Tepidisphaerales</taxon>
        <taxon>Tepidisphaeraceae</taxon>
        <taxon>Humisphaera</taxon>
    </lineage>
</organism>
<evidence type="ECO:0000313" key="3">
    <source>
        <dbReference type="Proteomes" id="UP000593765"/>
    </source>
</evidence>
<dbReference type="Proteomes" id="UP000593765">
    <property type="component" value="Chromosome"/>
</dbReference>
<protein>
    <recommendedName>
        <fullName evidence="4">PQ-loop repeat-containing protein</fullName>
    </recommendedName>
</protein>
<proteinExistence type="predicted"/>
<keyword evidence="3" id="KW-1185">Reference proteome</keyword>